<dbReference type="SUPFAM" id="SSF57850">
    <property type="entry name" value="RING/U-box"/>
    <property type="match status" value="1"/>
</dbReference>
<evidence type="ECO:0000256" key="1">
    <source>
        <dbReference type="ARBA" id="ARBA00000900"/>
    </source>
</evidence>
<dbReference type="Pfam" id="PF13639">
    <property type="entry name" value="zf-RING_2"/>
    <property type="match status" value="1"/>
</dbReference>
<dbReference type="PROSITE" id="PS50089">
    <property type="entry name" value="ZF_RING_2"/>
    <property type="match status" value="1"/>
</dbReference>
<evidence type="ECO:0000256" key="5">
    <source>
        <dbReference type="ARBA" id="ARBA00022723"/>
    </source>
</evidence>
<dbReference type="AlphaFoldDB" id="A0AAW1UIA6"/>
<evidence type="ECO:0000313" key="12">
    <source>
        <dbReference type="EMBL" id="KAK9880252.1"/>
    </source>
</evidence>
<dbReference type="PANTHER" id="PTHR45931:SF3">
    <property type="entry name" value="RING ZINC FINGER-CONTAINING PROTEIN"/>
    <property type="match status" value="1"/>
</dbReference>
<evidence type="ECO:0000256" key="7">
    <source>
        <dbReference type="ARBA" id="ARBA00022786"/>
    </source>
</evidence>
<name>A0AAW1UIA6_9CUCU</name>
<dbReference type="GO" id="GO:0061630">
    <property type="term" value="F:ubiquitin protein ligase activity"/>
    <property type="evidence" value="ECO:0007669"/>
    <property type="project" value="UniProtKB-EC"/>
</dbReference>
<dbReference type="InterPro" id="IPR039525">
    <property type="entry name" value="RNF126-like_zinc-ribbon"/>
</dbReference>
<evidence type="ECO:0000256" key="6">
    <source>
        <dbReference type="ARBA" id="ARBA00022771"/>
    </source>
</evidence>
<dbReference type="CDD" id="cd16667">
    <property type="entry name" value="RING-H2_RNF126-like"/>
    <property type="match status" value="1"/>
</dbReference>
<dbReference type="EMBL" id="JARQZJ010000064">
    <property type="protein sequence ID" value="KAK9880252.1"/>
    <property type="molecule type" value="Genomic_DNA"/>
</dbReference>
<evidence type="ECO:0000256" key="8">
    <source>
        <dbReference type="ARBA" id="ARBA00022833"/>
    </source>
</evidence>
<dbReference type="Pfam" id="PF14369">
    <property type="entry name" value="Zn_ribbon_19"/>
    <property type="match status" value="1"/>
</dbReference>
<sequence>MAEAAVEDLRFYCHLCNKRFQSASSSFTCPFCSNGFIEEVSDQSGLGDGDGSEGDDWAVHIRDILMPGVTLEDHRVARTRSLDVPRSGHRSRVATSNIRPNIESFIQDVIINLGVGVNFANSGNMHLFLGNPGDYAWGREGLDTIITQLLNQMDSTGPPPLSRTSIDSLPVVKVDDEQVSQKLQCSVCWEDFVIDENVRQLPCLHIYHEGCIRPWLELHGTCPICRQNLGTDDQLRDVQGPSGTQATSSYDDLQQSAYGNYNSESNNSSNSES</sequence>
<dbReference type="FunFam" id="3.30.40.10:FF:000069">
    <property type="entry name" value="E3 ubiquitin-protein ligase RNF115"/>
    <property type="match status" value="1"/>
</dbReference>
<protein>
    <recommendedName>
        <fullName evidence="3">RING-type E3 ubiquitin transferase</fullName>
        <ecNumber evidence="3">2.3.2.27</ecNumber>
    </recommendedName>
</protein>
<keyword evidence="13" id="KW-1185">Reference proteome</keyword>
<evidence type="ECO:0000313" key="13">
    <source>
        <dbReference type="Proteomes" id="UP001431783"/>
    </source>
</evidence>
<dbReference type="InterPro" id="IPR051834">
    <property type="entry name" value="RING_finger_E3_ligase"/>
</dbReference>
<dbReference type="PANTHER" id="PTHR45931">
    <property type="entry name" value="SI:CH211-59O9.10"/>
    <property type="match status" value="1"/>
</dbReference>
<dbReference type="InterPro" id="IPR001841">
    <property type="entry name" value="Znf_RING"/>
</dbReference>
<dbReference type="Gene3D" id="3.30.40.10">
    <property type="entry name" value="Zinc/RING finger domain, C3HC4 (zinc finger)"/>
    <property type="match status" value="1"/>
</dbReference>
<comment type="caution">
    <text evidence="12">The sequence shown here is derived from an EMBL/GenBank/DDBJ whole genome shotgun (WGS) entry which is preliminary data.</text>
</comment>
<dbReference type="GO" id="GO:0006511">
    <property type="term" value="P:ubiquitin-dependent protein catabolic process"/>
    <property type="evidence" value="ECO:0007669"/>
    <property type="project" value="TreeGrafter"/>
</dbReference>
<evidence type="ECO:0000256" key="9">
    <source>
        <dbReference type="PROSITE-ProRule" id="PRU00175"/>
    </source>
</evidence>
<evidence type="ECO:0000256" key="10">
    <source>
        <dbReference type="SAM" id="MobiDB-lite"/>
    </source>
</evidence>
<evidence type="ECO:0000256" key="4">
    <source>
        <dbReference type="ARBA" id="ARBA00022679"/>
    </source>
</evidence>
<dbReference type="GO" id="GO:0000209">
    <property type="term" value="P:protein polyubiquitination"/>
    <property type="evidence" value="ECO:0007669"/>
    <property type="project" value="UniProtKB-ARBA"/>
</dbReference>
<dbReference type="GO" id="GO:0008270">
    <property type="term" value="F:zinc ion binding"/>
    <property type="evidence" value="ECO:0007669"/>
    <property type="project" value="UniProtKB-KW"/>
</dbReference>
<dbReference type="Proteomes" id="UP001431783">
    <property type="component" value="Unassembled WGS sequence"/>
</dbReference>
<feature type="region of interest" description="Disordered" evidence="10">
    <location>
        <begin position="236"/>
        <end position="273"/>
    </location>
</feature>
<keyword evidence="8" id="KW-0862">Zinc</keyword>
<evidence type="ECO:0000256" key="2">
    <source>
        <dbReference type="ARBA" id="ARBA00004906"/>
    </source>
</evidence>
<comment type="pathway">
    <text evidence="2">Protein modification; protein ubiquitination.</text>
</comment>
<keyword evidence="5" id="KW-0479">Metal-binding</keyword>
<proteinExistence type="predicted"/>
<keyword evidence="6 9" id="KW-0863">Zinc-finger</keyword>
<organism evidence="12 13">
    <name type="scientific">Henosepilachna vigintioctopunctata</name>
    <dbReference type="NCBI Taxonomy" id="420089"/>
    <lineage>
        <taxon>Eukaryota</taxon>
        <taxon>Metazoa</taxon>
        <taxon>Ecdysozoa</taxon>
        <taxon>Arthropoda</taxon>
        <taxon>Hexapoda</taxon>
        <taxon>Insecta</taxon>
        <taxon>Pterygota</taxon>
        <taxon>Neoptera</taxon>
        <taxon>Endopterygota</taxon>
        <taxon>Coleoptera</taxon>
        <taxon>Polyphaga</taxon>
        <taxon>Cucujiformia</taxon>
        <taxon>Coccinelloidea</taxon>
        <taxon>Coccinellidae</taxon>
        <taxon>Epilachninae</taxon>
        <taxon>Epilachnini</taxon>
        <taxon>Henosepilachna</taxon>
    </lineage>
</organism>
<evidence type="ECO:0000256" key="3">
    <source>
        <dbReference type="ARBA" id="ARBA00012483"/>
    </source>
</evidence>
<keyword evidence="7" id="KW-0833">Ubl conjugation pathway</keyword>
<feature type="compositionally biased region" description="Low complexity" evidence="10">
    <location>
        <begin position="262"/>
        <end position="273"/>
    </location>
</feature>
<dbReference type="EC" id="2.3.2.27" evidence="3"/>
<reference evidence="12 13" key="1">
    <citation type="submission" date="2023-03" db="EMBL/GenBank/DDBJ databases">
        <title>Genome insight into feeding habits of ladybird beetles.</title>
        <authorList>
            <person name="Li H.-S."/>
            <person name="Huang Y.-H."/>
            <person name="Pang H."/>
        </authorList>
    </citation>
    <scope>NUCLEOTIDE SEQUENCE [LARGE SCALE GENOMIC DNA]</scope>
    <source>
        <strain evidence="12">SYSU_2023b</strain>
        <tissue evidence="12">Whole body</tissue>
    </source>
</reference>
<gene>
    <name evidence="12" type="ORF">WA026_010128</name>
</gene>
<dbReference type="GO" id="GO:0005634">
    <property type="term" value="C:nucleus"/>
    <property type="evidence" value="ECO:0007669"/>
    <property type="project" value="TreeGrafter"/>
</dbReference>
<dbReference type="SMART" id="SM00184">
    <property type="entry name" value="RING"/>
    <property type="match status" value="1"/>
</dbReference>
<accession>A0AAW1UIA6</accession>
<feature type="compositionally biased region" description="Polar residues" evidence="10">
    <location>
        <begin position="241"/>
        <end position="261"/>
    </location>
</feature>
<feature type="domain" description="RING-type" evidence="11">
    <location>
        <begin position="185"/>
        <end position="226"/>
    </location>
</feature>
<comment type="catalytic activity">
    <reaction evidence="1">
        <text>S-ubiquitinyl-[E2 ubiquitin-conjugating enzyme]-L-cysteine + [acceptor protein]-L-lysine = [E2 ubiquitin-conjugating enzyme]-L-cysteine + N(6)-ubiquitinyl-[acceptor protein]-L-lysine.</text>
        <dbReference type="EC" id="2.3.2.27"/>
    </reaction>
</comment>
<keyword evidence="4" id="KW-0808">Transferase</keyword>
<dbReference type="InterPro" id="IPR013083">
    <property type="entry name" value="Znf_RING/FYVE/PHD"/>
</dbReference>
<evidence type="ECO:0000259" key="11">
    <source>
        <dbReference type="PROSITE" id="PS50089"/>
    </source>
</evidence>